<evidence type="ECO:0000313" key="2">
    <source>
        <dbReference type="Proteomes" id="UP001630303"/>
    </source>
</evidence>
<dbReference type="Proteomes" id="UP001630303">
    <property type="component" value="Unassembled WGS sequence"/>
</dbReference>
<dbReference type="RefSeq" id="WP_408905821.1">
    <property type="nucleotide sequence ID" value="NZ_JAROCE010000004.1"/>
</dbReference>
<proteinExistence type="predicted"/>
<keyword evidence="2" id="KW-1185">Reference proteome</keyword>
<evidence type="ECO:0000313" key="1">
    <source>
        <dbReference type="EMBL" id="MFM2721325.1"/>
    </source>
</evidence>
<sequence length="778" mass="82516">MVTTLAIAVAVPSQATAQSPTSPERGGSLGALAAPRLASLDGFDPGNIIDDGVFFNSATMTEAEIQRFLEVRVPACSSGYTCLKDWRDTSRTVSGDAMCDPYAGESNERASRIIYKVAQACGINPQVILATLQKEQRLVTHTWPSDWRYEIAMGQGCPDTAACDTRYYGFFNQVYGAAWQFKRYANPPGTSRYFTWYAPGKTWNIRFNPDASCGSSPVFVSNQATADLYYYTPYQPNAAALAAGTGEGDGCSAYGNRNFYHFFTEWFGTTRGSGVVLARTANDPAVYLLSDSRRWHIADGDDLASLSSVYGRVYTVSEGFLRGYAAAGKTGPVLRDAATGEMAYFQEGQRHRLASCGLVALWGGDCGAPVTVSADLFRKASAGAEMTAYYRVPGTTQWGRLDSPTAVTPLWNEAAARSVNGDPHAPLYAAYLSRGVLAAKNKSALMFAPAQVVKAANSDKVYLTLDQSTLVWVKSWRDLAEYNRNASTMAVVSEADLFGRYRENGEVRPMLRCDGTTYFPGSGVLHAVSDVARVGLPVMDAGTPTCAQFLRGANMGAAPLIKVAGRETVAAVEGGTRRGAVSWSALMTYMGGTSATIATVSAATFDSFSAGAPLADGEIVKGTSPVLSLVSGTTAIAIPSYSLARDAGLTMSFVTVPDTELRGLRVASAPLGQWISCQGTTYAVGSAGVTAVSPSAAQGFTVPELSRAACARFVVRQGVLPVVFVKSTVNDAVLVASGGVYRHVQSWKTLRDLANGDPTILDLSAATVSTLPLGQPLP</sequence>
<reference evidence="1 2" key="1">
    <citation type="submission" date="2023-03" db="EMBL/GenBank/DDBJ databases">
        <title>MT1 and MT2 Draft Genomes of Novel Species.</title>
        <authorList>
            <person name="Venkateswaran K."/>
        </authorList>
    </citation>
    <scope>NUCLEOTIDE SEQUENCE [LARGE SCALE GENOMIC DNA]</scope>
    <source>
        <strain evidence="1 2">IF8SW-P5</strain>
    </source>
</reference>
<name>A0ABW9GL92_9MICO</name>
<accession>A0ABW9GL92</accession>
<organism evidence="1 2">
    <name type="scientific">Microbacterium mcarthurae</name>
    <dbReference type="NCBI Taxonomy" id="3035918"/>
    <lineage>
        <taxon>Bacteria</taxon>
        <taxon>Bacillati</taxon>
        <taxon>Actinomycetota</taxon>
        <taxon>Actinomycetes</taxon>
        <taxon>Micrococcales</taxon>
        <taxon>Microbacteriaceae</taxon>
        <taxon>Microbacterium</taxon>
    </lineage>
</organism>
<dbReference type="EMBL" id="JAROCE010000004">
    <property type="protein sequence ID" value="MFM2721325.1"/>
    <property type="molecule type" value="Genomic_DNA"/>
</dbReference>
<gene>
    <name evidence="1" type="ORF">P5G46_12480</name>
</gene>
<protein>
    <recommendedName>
        <fullName evidence="3">LGFP repeat-containing protein</fullName>
    </recommendedName>
</protein>
<evidence type="ECO:0008006" key="3">
    <source>
        <dbReference type="Google" id="ProtNLM"/>
    </source>
</evidence>
<comment type="caution">
    <text evidence="1">The sequence shown here is derived from an EMBL/GenBank/DDBJ whole genome shotgun (WGS) entry which is preliminary data.</text>
</comment>